<dbReference type="Gene3D" id="3.40.50.1000">
    <property type="entry name" value="HAD superfamily/HAD-like"/>
    <property type="match status" value="1"/>
</dbReference>
<dbReference type="GO" id="GO:0008967">
    <property type="term" value="F:phosphoglycolate phosphatase activity"/>
    <property type="evidence" value="ECO:0007669"/>
    <property type="project" value="TreeGrafter"/>
</dbReference>
<dbReference type="SFLD" id="SFLDG01129">
    <property type="entry name" value="C1.5:_HAD__Beta-PGM__Phosphata"/>
    <property type="match status" value="1"/>
</dbReference>
<organism evidence="1 2">
    <name type="scientific">Candidatus Muproteobacteria bacterium RBG_16_65_31</name>
    <dbReference type="NCBI Taxonomy" id="1817759"/>
    <lineage>
        <taxon>Bacteria</taxon>
        <taxon>Pseudomonadati</taxon>
        <taxon>Pseudomonadota</taxon>
        <taxon>Candidatus Muproteobacteria</taxon>
    </lineage>
</organism>
<comment type="caution">
    <text evidence="1">The sequence shown here is derived from an EMBL/GenBank/DDBJ whole genome shotgun (WGS) entry which is preliminary data.</text>
</comment>
<protein>
    <submittedName>
        <fullName evidence="1">Haloacid dehalogenase</fullName>
    </submittedName>
</protein>
<proteinExistence type="predicted"/>
<dbReference type="NCBIfam" id="TIGR01509">
    <property type="entry name" value="HAD-SF-IA-v3"/>
    <property type="match status" value="1"/>
</dbReference>
<dbReference type="InterPro" id="IPR050155">
    <property type="entry name" value="HAD-like_hydrolase_sf"/>
</dbReference>
<evidence type="ECO:0000313" key="2">
    <source>
        <dbReference type="Proteomes" id="UP000179344"/>
    </source>
</evidence>
<dbReference type="EMBL" id="MFST01000132">
    <property type="protein sequence ID" value="OGI43037.1"/>
    <property type="molecule type" value="Genomic_DNA"/>
</dbReference>
<dbReference type="InterPro" id="IPR006439">
    <property type="entry name" value="HAD-SF_hydro_IA"/>
</dbReference>
<sequence length="216" mass="24566">MISWDEIGTVLLDMDGTLLDLHYDNHFWLEHVPRRYAEKHGLALEAARAELTARYKRAEGTLDWYCVDYWTRELGLDIPVLKEEVDHLIAVHPHVVDFLAAVRARKKRIALVTNAHGKALALKLRRTQLGGHFDAVVCAHDLGLPKEHAGFWRKLHAVVPFAADATLLIDDSLPVLRAARAYGIHRLLAVRRPDSRLPEKDVAEFPAIRNFLEIMP</sequence>
<dbReference type="InterPro" id="IPR036412">
    <property type="entry name" value="HAD-like_sf"/>
</dbReference>
<dbReference type="PANTHER" id="PTHR43434">
    <property type="entry name" value="PHOSPHOGLYCOLATE PHOSPHATASE"/>
    <property type="match status" value="1"/>
</dbReference>
<dbReference type="Pfam" id="PF00702">
    <property type="entry name" value="Hydrolase"/>
    <property type="match status" value="1"/>
</dbReference>
<dbReference type="NCBIfam" id="NF011564">
    <property type="entry name" value="PRK14988.1"/>
    <property type="match status" value="1"/>
</dbReference>
<dbReference type="InterPro" id="IPR023214">
    <property type="entry name" value="HAD_sf"/>
</dbReference>
<reference evidence="1 2" key="1">
    <citation type="journal article" date="2016" name="Nat. Commun.">
        <title>Thousands of microbial genomes shed light on interconnected biogeochemical processes in an aquifer system.</title>
        <authorList>
            <person name="Anantharaman K."/>
            <person name="Brown C.T."/>
            <person name="Hug L.A."/>
            <person name="Sharon I."/>
            <person name="Castelle C.J."/>
            <person name="Probst A.J."/>
            <person name="Thomas B.C."/>
            <person name="Singh A."/>
            <person name="Wilkins M.J."/>
            <person name="Karaoz U."/>
            <person name="Brodie E.L."/>
            <person name="Williams K.H."/>
            <person name="Hubbard S.S."/>
            <person name="Banfield J.F."/>
        </authorList>
    </citation>
    <scope>NUCLEOTIDE SEQUENCE [LARGE SCALE GENOMIC DNA]</scope>
</reference>
<dbReference type="Proteomes" id="UP000179344">
    <property type="component" value="Unassembled WGS sequence"/>
</dbReference>
<dbReference type="GO" id="GO:0005829">
    <property type="term" value="C:cytosol"/>
    <property type="evidence" value="ECO:0007669"/>
    <property type="project" value="TreeGrafter"/>
</dbReference>
<dbReference type="SFLD" id="SFLDS00003">
    <property type="entry name" value="Haloacid_Dehalogenase"/>
    <property type="match status" value="1"/>
</dbReference>
<dbReference type="GO" id="GO:0006281">
    <property type="term" value="P:DNA repair"/>
    <property type="evidence" value="ECO:0007669"/>
    <property type="project" value="TreeGrafter"/>
</dbReference>
<dbReference type="SUPFAM" id="SSF56784">
    <property type="entry name" value="HAD-like"/>
    <property type="match status" value="1"/>
</dbReference>
<dbReference type="AlphaFoldDB" id="A0A1F6TD18"/>
<gene>
    <name evidence="1" type="ORF">A2V92_01505</name>
</gene>
<evidence type="ECO:0000313" key="1">
    <source>
        <dbReference type="EMBL" id="OGI43037.1"/>
    </source>
</evidence>
<accession>A0A1F6TD18</accession>
<dbReference type="PANTHER" id="PTHR43434:SF3">
    <property type="entry name" value="GMP_IMP NUCLEOTIDASE YRFG"/>
    <property type="match status" value="1"/>
</dbReference>
<name>A0A1F6TD18_9PROT</name>